<dbReference type="NCBIfam" id="NF004225">
    <property type="entry name" value="PRK05672.1"/>
    <property type="match status" value="1"/>
</dbReference>
<dbReference type="EMBL" id="JAPDRN010000049">
    <property type="protein sequence ID" value="KAJ9633205.1"/>
    <property type="molecule type" value="Genomic_DNA"/>
</dbReference>
<keyword evidence="11" id="KW-0234">DNA repair</keyword>
<organism evidence="15">
    <name type="scientific">Knufia peltigerae</name>
    <dbReference type="NCBI Taxonomy" id="1002370"/>
    <lineage>
        <taxon>Eukaryota</taxon>
        <taxon>Fungi</taxon>
        <taxon>Dikarya</taxon>
        <taxon>Ascomycota</taxon>
        <taxon>Pezizomycotina</taxon>
        <taxon>Eurotiomycetes</taxon>
        <taxon>Chaetothyriomycetidae</taxon>
        <taxon>Chaetothyriales</taxon>
        <taxon>Trichomeriaceae</taxon>
        <taxon>Knufia</taxon>
    </lineage>
</organism>
<comment type="similarity">
    <text evidence="2">Belongs to the DNA polymerase type-C family. DnaE2 subfamily.</text>
</comment>
<proteinExistence type="inferred from homology"/>
<dbReference type="GO" id="GO:0003676">
    <property type="term" value="F:nucleic acid binding"/>
    <property type="evidence" value="ECO:0007669"/>
    <property type="project" value="InterPro"/>
</dbReference>
<evidence type="ECO:0000256" key="9">
    <source>
        <dbReference type="ARBA" id="ARBA00022763"/>
    </source>
</evidence>
<dbReference type="InterPro" id="IPR043502">
    <property type="entry name" value="DNA/RNA_pol_sf"/>
</dbReference>
<dbReference type="Pfam" id="PF17657">
    <property type="entry name" value="DNA_pol3_finger"/>
    <property type="match status" value="1"/>
</dbReference>
<dbReference type="Pfam" id="PF07733">
    <property type="entry name" value="DNA_pol3_alpha"/>
    <property type="match status" value="1"/>
</dbReference>
<gene>
    <name evidence="15" type="primary">DNAE2</name>
    <name evidence="15" type="ORF">H2204_007354</name>
</gene>
<feature type="domain" description="Polymerase/histidinol phosphatase N-terminal" evidence="14">
    <location>
        <begin position="652"/>
        <end position="717"/>
    </location>
</feature>
<keyword evidence="10" id="KW-0239">DNA-directed DNA polymerase</keyword>
<evidence type="ECO:0000256" key="12">
    <source>
        <dbReference type="ARBA" id="ARBA00049244"/>
    </source>
</evidence>
<dbReference type="GO" id="GO:0005737">
    <property type="term" value="C:cytoplasm"/>
    <property type="evidence" value="ECO:0007669"/>
    <property type="project" value="UniProtKB-SubCell"/>
</dbReference>
<evidence type="ECO:0000259" key="14">
    <source>
        <dbReference type="SMART" id="SM00481"/>
    </source>
</evidence>
<dbReference type="InterPro" id="IPR040982">
    <property type="entry name" value="DNA_pol3_finger"/>
</dbReference>
<dbReference type="Pfam" id="PF01336">
    <property type="entry name" value="tRNA_anti-codon"/>
    <property type="match status" value="1"/>
</dbReference>
<dbReference type="SUPFAM" id="SSF52540">
    <property type="entry name" value="P-loop containing nucleoside triphosphate hydrolases"/>
    <property type="match status" value="1"/>
</dbReference>
<reference evidence="15" key="1">
    <citation type="submission" date="2022-10" db="EMBL/GenBank/DDBJ databases">
        <title>Culturing micro-colonial fungi from biological soil crusts in the Mojave desert and describing Neophaeococcomyces mojavensis, and introducing the new genera and species Taxawa tesnikishii.</title>
        <authorList>
            <person name="Kurbessoian T."/>
            <person name="Stajich J.E."/>
        </authorList>
    </citation>
    <scope>NUCLEOTIDE SEQUENCE</scope>
    <source>
        <strain evidence="15">TK_35</strain>
    </source>
</reference>
<dbReference type="Pfam" id="PF00817">
    <property type="entry name" value="IMS"/>
    <property type="match status" value="1"/>
</dbReference>
<keyword evidence="5" id="KW-0963">Cytoplasm</keyword>
<dbReference type="InterPro" id="IPR023073">
    <property type="entry name" value="DnaE2"/>
</dbReference>
<dbReference type="SUPFAM" id="SSF89550">
    <property type="entry name" value="PHP domain-like"/>
    <property type="match status" value="1"/>
</dbReference>
<dbReference type="GO" id="GO:0006260">
    <property type="term" value="P:DNA replication"/>
    <property type="evidence" value="ECO:0007669"/>
    <property type="project" value="UniProtKB-KW"/>
</dbReference>
<dbReference type="CDD" id="cd03468">
    <property type="entry name" value="PolY_like"/>
    <property type="match status" value="1"/>
</dbReference>
<dbReference type="PANTHER" id="PTHR32294:SF4">
    <property type="entry name" value="ERROR-PRONE DNA POLYMERASE"/>
    <property type="match status" value="1"/>
</dbReference>
<evidence type="ECO:0000256" key="8">
    <source>
        <dbReference type="ARBA" id="ARBA00022705"/>
    </source>
</evidence>
<evidence type="ECO:0000256" key="11">
    <source>
        <dbReference type="ARBA" id="ARBA00023204"/>
    </source>
</evidence>
<dbReference type="HAMAP" id="MF_01902">
    <property type="entry name" value="DNApol_error_prone"/>
    <property type="match status" value="1"/>
</dbReference>
<dbReference type="SUPFAM" id="SSF56672">
    <property type="entry name" value="DNA/RNA polymerases"/>
    <property type="match status" value="1"/>
</dbReference>
<sequence>MGAVVALDRLLDGRQVWRGPARQGQASDHLASGHPALDARLPGGGWPASGLCEVLQAAPGVGELALVWPALAKLSQHDRPIVLVAPPHRPHAPAWAAAGLDLAQLQIIHAAPKQALWAAEQCLRSAACAAVLCWPQQADDRALRRLQVAADSGQCLGFVFREVRAARNPSPASLRLQLDHGQARVLKCRGGLPPAQPLPLAILALDSVLRLQPDPQRPLVLLQGPAQRRVLRAVSPAARAAGLRPGMLLSAAQVLVQDLQLHDYDHSAEQHTRQLLASWLYATSSLVSLDFPHALVLEIGASRALFGDWLTIEQRLRHGLHELGFRHRLVAAPNPHAARVLANVHDGLGIDAQQLPAALAQLPLARSGLPVDAVTVLARSGLRTLGAAFDLPRESLARRFAPGVLQQLDAVRGLGNAPLRYYQPPDRFDARIEFEYEIESSQALLFPLRRLLLDLAAFLCSRDGGVQRFDLHFEHDMLPASVLTIGLLAPERDAALLFEIARNRMEAFALPAGSRALRLQAEQLPPFVPAARDLFDTRPAQAMPWTQLRERLRARLGDDAVQPLAVQADHRPERASGTQPPTKPPAWWPLRPGWLLDTPQPLRDPRLRIVAGPERIESGWWDQADARRDYYVVETAQGQRGWAFRTRNDPHAPWMLHGCFQRGASIAEELFARAAGQGYRALAITDECSLAGIVRAWQAAKTHGVALIVGAEFQVEDGPKLALLCTDQTAYAGLCQLITTCRRRAAKGEYRCLREDLHGLPEGLLCLWLDRQPAATELELLHRCFPQRLWLAVELHHEHDDTRRLQQLQAFGERHQLPLVASGDVHMHVRRRRALQDTLTAIRHRCSVAEAGWRLFANGERHLRPRTALAQLYPPELLAETLRIAERCHFTLDQLKYTYPRELVPEGHDPDSWLRALVEKNIPWRWPKGIEPAQREQIEHELDLIAKKQYASYFLTVQDIVGFARSKDILCQGRGSAANSAVCFVLGVTEIDPARSNLLFERFISAERDEPPDIDIDFEHERREEVLQYVFNRYGRERAALTAVAISYRGRSAIRDVARALGLPMDQVNELGAAMDHWGGNIPLPETLRERGFDPETPLMRRLLALTAELIDFPRHLSQHPGGFVISEHPLSTLVPVENAAMADRTVIQWDKDDLDATGLMKVDCLALGMLTAIRKCLAMLQQHGLHAGRMDAIPSKDARTYDMICAADTIGVFQIESRAQMAMLPRMQPRNFYDLVIEVAIVRPGPIQGDMVHPYLERRRILREQGPDALNDPDNPLYPARLERVFARTLGVPLFQEQVMQLAVDAAGYTAGEADALRRSMAAWKRRGGLEPHREKLLTGMLKNGFSLEYGEHLFEQIKGFGDYGFPESHAASFALLTYASCWLKCHHPAAFAASLINSQPLGFYSPDQLLQDARRHGITVLPVDVRHSDWDCTLDFSKGAAAIRLGLRLVDGCSEPAAQAIMRERARRPFDDVGDLCQRAALDRRQQGLLADAGALRGLSGHRHRARWDISGVENRLPLFDQARATAEARVALPLPSAWEDMQADYRSTGTTLGRHPMSFLRAQLRTRGCLDAAQLASHGHGRRVRIAGLVRMRQRPQTASGVTFLTLEDETGMVNAVVWRHLADRQHRILVDTQLMQIDGRLERVDGVQHVIVQRMHCLDQLLQGLRSHSRDFH</sequence>
<dbReference type="Pfam" id="PF02811">
    <property type="entry name" value="PHP"/>
    <property type="match status" value="1"/>
</dbReference>
<dbReference type="InterPro" id="IPR003141">
    <property type="entry name" value="Pol/His_phosphatase_N"/>
</dbReference>
<dbReference type="Pfam" id="PF14579">
    <property type="entry name" value="HHH_6"/>
    <property type="match status" value="1"/>
</dbReference>
<dbReference type="CDD" id="cd07434">
    <property type="entry name" value="PHP_PolIIIA_DnaE2"/>
    <property type="match status" value="1"/>
</dbReference>
<dbReference type="InterPro" id="IPR004805">
    <property type="entry name" value="DnaE2/DnaE/PolC"/>
</dbReference>
<dbReference type="GO" id="GO:0008408">
    <property type="term" value="F:3'-5' exonuclease activity"/>
    <property type="evidence" value="ECO:0007669"/>
    <property type="project" value="InterPro"/>
</dbReference>
<dbReference type="EC" id="2.7.7.7" evidence="3"/>
<comment type="caution">
    <text evidence="15">The sequence shown here is derived from an EMBL/GenBank/DDBJ whole genome shotgun (WGS) entry which is preliminary data.</text>
</comment>
<evidence type="ECO:0000256" key="6">
    <source>
        <dbReference type="ARBA" id="ARBA00022679"/>
    </source>
</evidence>
<dbReference type="NCBIfam" id="TIGR00594">
    <property type="entry name" value="polc"/>
    <property type="match status" value="1"/>
</dbReference>
<dbReference type="InterPro" id="IPR047610">
    <property type="entry name" value="ImuA_translesion"/>
</dbReference>
<comment type="subcellular location">
    <subcellularLocation>
        <location evidence="1">Cytoplasm</location>
    </subcellularLocation>
</comment>
<dbReference type="InterPro" id="IPR029460">
    <property type="entry name" value="DNAPol_HHH"/>
</dbReference>
<protein>
    <recommendedName>
        <fullName evidence="4">Error-prone DNA polymerase</fullName>
        <ecNumber evidence="3">2.7.7.7</ecNumber>
    </recommendedName>
</protein>
<evidence type="ECO:0000256" key="3">
    <source>
        <dbReference type="ARBA" id="ARBA00012417"/>
    </source>
</evidence>
<dbReference type="InterPro" id="IPR016195">
    <property type="entry name" value="Pol/histidinol_Pase-like"/>
</dbReference>
<evidence type="ECO:0000256" key="4">
    <source>
        <dbReference type="ARBA" id="ARBA00017273"/>
    </source>
</evidence>
<evidence type="ECO:0000256" key="1">
    <source>
        <dbReference type="ARBA" id="ARBA00004496"/>
    </source>
</evidence>
<dbReference type="NCBIfam" id="NF033429">
    <property type="entry name" value="ImuA_translesion"/>
    <property type="match status" value="1"/>
</dbReference>
<dbReference type="Gene3D" id="3.20.20.140">
    <property type="entry name" value="Metal-dependent hydrolases"/>
    <property type="match status" value="1"/>
</dbReference>
<feature type="region of interest" description="Disordered" evidence="13">
    <location>
        <begin position="565"/>
        <end position="590"/>
    </location>
</feature>
<dbReference type="InterPro" id="IPR027417">
    <property type="entry name" value="P-loop_NTPase"/>
</dbReference>
<dbReference type="GO" id="GO:0003887">
    <property type="term" value="F:DNA-directed DNA polymerase activity"/>
    <property type="evidence" value="ECO:0007669"/>
    <property type="project" value="UniProtKB-KW"/>
</dbReference>
<comment type="catalytic activity">
    <reaction evidence="12">
        <text>DNA(n) + a 2'-deoxyribonucleoside 5'-triphosphate = DNA(n+1) + diphosphate</text>
        <dbReference type="Rhea" id="RHEA:22508"/>
        <dbReference type="Rhea" id="RHEA-COMP:17339"/>
        <dbReference type="Rhea" id="RHEA-COMP:17340"/>
        <dbReference type="ChEBI" id="CHEBI:33019"/>
        <dbReference type="ChEBI" id="CHEBI:61560"/>
        <dbReference type="ChEBI" id="CHEBI:173112"/>
        <dbReference type="EC" id="2.7.7.7"/>
    </reaction>
</comment>
<evidence type="ECO:0000256" key="7">
    <source>
        <dbReference type="ARBA" id="ARBA00022695"/>
    </source>
</evidence>
<keyword evidence="6 15" id="KW-0808">Transferase</keyword>
<evidence type="ECO:0000256" key="2">
    <source>
        <dbReference type="ARBA" id="ARBA00007391"/>
    </source>
</evidence>
<dbReference type="SMART" id="SM00481">
    <property type="entry name" value="POLIIIAc"/>
    <property type="match status" value="1"/>
</dbReference>
<dbReference type="InterPro" id="IPR004013">
    <property type="entry name" value="PHP_dom"/>
</dbReference>
<dbReference type="InterPro" id="IPR001126">
    <property type="entry name" value="UmuC"/>
</dbReference>
<accession>A0AA38Y266</accession>
<name>A0AA38Y266_9EURO</name>
<evidence type="ECO:0000313" key="15">
    <source>
        <dbReference type="EMBL" id="KAJ9633205.1"/>
    </source>
</evidence>
<keyword evidence="7 15" id="KW-0548">Nucleotidyltransferase</keyword>
<dbReference type="CDD" id="cd04485">
    <property type="entry name" value="DnaE_OBF"/>
    <property type="match status" value="1"/>
</dbReference>
<keyword evidence="8" id="KW-0235">DNA replication</keyword>
<keyword evidence="9" id="KW-0227">DNA damage</keyword>
<evidence type="ECO:0000256" key="10">
    <source>
        <dbReference type="ARBA" id="ARBA00022932"/>
    </source>
</evidence>
<dbReference type="Gene3D" id="1.10.150.870">
    <property type="match status" value="1"/>
</dbReference>
<dbReference type="InterPro" id="IPR004365">
    <property type="entry name" value="NA-bd_OB_tRNA"/>
</dbReference>
<evidence type="ECO:0000256" key="13">
    <source>
        <dbReference type="SAM" id="MobiDB-lite"/>
    </source>
</evidence>
<dbReference type="InterPro" id="IPR011708">
    <property type="entry name" value="DNA_pol3_alpha_NTPase_dom"/>
</dbReference>
<dbReference type="PANTHER" id="PTHR32294">
    <property type="entry name" value="DNA POLYMERASE III SUBUNIT ALPHA"/>
    <property type="match status" value="1"/>
</dbReference>
<dbReference type="Gene3D" id="3.40.50.300">
    <property type="entry name" value="P-loop containing nucleotide triphosphate hydrolases"/>
    <property type="match status" value="1"/>
</dbReference>
<evidence type="ECO:0000256" key="5">
    <source>
        <dbReference type="ARBA" id="ARBA00022490"/>
    </source>
</evidence>
<dbReference type="GO" id="GO:0006281">
    <property type="term" value="P:DNA repair"/>
    <property type="evidence" value="ECO:0007669"/>
    <property type="project" value="UniProtKB-KW"/>
</dbReference>